<evidence type="ECO:0000259" key="3">
    <source>
        <dbReference type="PROSITE" id="PS51272"/>
    </source>
</evidence>
<feature type="domain" description="SLH" evidence="3">
    <location>
        <begin position="1933"/>
        <end position="1992"/>
    </location>
</feature>
<dbReference type="RefSeq" id="WP_209512266.1">
    <property type="nucleotide sequence ID" value="NZ_JAGGKS010000007.1"/>
</dbReference>
<reference evidence="4 5" key="1">
    <citation type="submission" date="2021-03" db="EMBL/GenBank/DDBJ databases">
        <title>Genomic Encyclopedia of Type Strains, Phase IV (KMG-IV): sequencing the most valuable type-strain genomes for metagenomic binning, comparative biology and taxonomic classification.</title>
        <authorList>
            <person name="Goeker M."/>
        </authorList>
    </citation>
    <scope>NUCLEOTIDE SEQUENCE [LARGE SCALE GENOMIC DNA]</scope>
    <source>
        <strain evidence="4 5">DSM 24004</strain>
    </source>
</reference>
<keyword evidence="5" id="KW-1185">Reference proteome</keyword>
<feature type="signal peptide" evidence="2">
    <location>
        <begin position="1"/>
        <end position="28"/>
    </location>
</feature>
<name>A0ABS4GFU2_9FIRM</name>
<feature type="domain" description="SLH" evidence="3">
    <location>
        <begin position="1869"/>
        <end position="1932"/>
    </location>
</feature>
<dbReference type="PROSITE" id="PS51272">
    <property type="entry name" value="SLH"/>
    <property type="match status" value="3"/>
</dbReference>
<protein>
    <recommendedName>
        <fullName evidence="3">SLH domain-containing protein</fullName>
    </recommendedName>
</protein>
<dbReference type="Gene3D" id="2.60.40.10">
    <property type="entry name" value="Immunoglobulins"/>
    <property type="match status" value="1"/>
</dbReference>
<proteinExistence type="predicted"/>
<gene>
    <name evidence="4" type="ORF">J2Z76_002398</name>
</gene>
<dbReference type="InterPro" id="IPR001119">
    <property type="entry name" value="SLH_dom"/>
</dbReference>
<dbReference type="Proteomes" id="UP001519342">
    <property type="component" value="Unassembled WGS sequence"/>
</dbReference>
<evidence type="ECO:0000313" key="5">
    <source>
        <dbReference type="Proteomes" id="UP001519342"/>
    </source>
</evidence>
<feature type="domain" description="SLH" evidence="3">
    <location>
        <begin position="1997"/>
        <end position="2055"/>
    </location>
</feature>
<feature type="chain" id="PRO_5047290554" description="SLH domain-containing protein" evidence="2">
    <location>
        <begin position="29"/>
        <end position="2055"/>
    </location>
</feature>
<feature type="compositionally biased region" description="Gly residues" evidence="1">
    <location>
        <begin position="1845"/>
        <end position="1855"/>
    </location>
</feature>
<feature type="region of interest" description="Disordered" evidence="1">
    <location>
        <begin position="1835"/>
        <end position="1872"/>
    </location>
</feature>
<keyword evidence="2" id="KW-0732">Signal</keyword>
<sequence>MKQCFKRAISIVLVLTMLMGYLPLSAVAEQIHAPDAYILNNGFLEVSVSAENGAFNIRTAEGDKLNKDDNNKNLLFPSDNDNTSFTSFRVERNGDTKDYIFGGKYSFLGLTDQAVTVTQDVAGITATWGVDDLKFTQRIELSNTGSNNHGMAYISYTAETTGAPADISARILMDTALGYQDFAIYEMSGNDNTYTRVEKEAQYSNSDGKLYEKTFFAYDDVNNPTILAYTVNASVNEQECVPEKVAFGHWNNLASSVFDFTPDPEMTFTNPNNKKYLTADSAYALYYDIGMVSSELSGTVATYYGVYSNEKVSNKSTVAVNLTAPPSMTLSPDKKNYEGQVDGGNPGDFKIQTYIENYISDTSVRYENVKVAVYCQTGIKPLDDDGVLQTQVSYADPYTKEVSDFKVDETKSISWKFNAAVGEEAGYRKVHFKVYNVSPNVDPTGSGQLLEENLLGEGMCYILCPGGDGKLPEIKFTGSSPEIIYNQGTRHVFMTGSNFSMLENKSEYRVIAEPESKSGKSYIVPAEQFLIDTEENTIDVVFSEKMDTGNYELVIDYTDAGKSDIYAPAMKIIVSDDEAYRNDGYGVLAIVQKKGTKDAGSKYEIKTFGSESAYDKEKSNLGEVLIELKGEFSPTDQVDEDGTILKYTGVSTGNGRNVMTVNNCIDVENGNVTVTIEKYGQDNQAINVDFDAELYTTGARTTIWKSGISALTSIVNGNDYELITYDKNGKRPTKPDPMADKNSISLIWPSAGGAAQTIGGMIFNFRYGELGVIKDSGKEIRRVLAFGALLDLCFLIPNSAEKSPDQLDLFDKINLAHLEDNSYTSEHMRSAWEGNKDQVKQDEKADRVQGAIKVKDILFGGEYIGFNTTIELEIQGYTPAMPNMAAKLTINTIGNWEVGVAGKCKFTTLEAEAEIIIKSKDGYPVPDKLYFFIKGFKPGVNIDGFGVVWLQGGGGGIDKLYDTIFASDSIPPLKILLSAQLSIMQAFSAKADLSLSLRGIGIKISNGVITDTDIKVLNHSQLQFDWYPEFYFMASMSVSIFDIITGGGYIVVESDGFFEFYVNASVNIPEQVMFIGGMHIGSVYLGANSNKIWGGIEVIGIHAGICYYWGGDLDFGLGKDAPQPSFPELLGVDDIPVYTDPETGRVLYMHVGTNFELMANAELVDNINSPVTLMDSVTSARVSSKADKSEHVLNLGARQGGNDAILSISYNADTKDEANEIAKKISIIDSSSQAYDIKMYNPEYDANATENSETNANLTYNSSTGKASLNVTFTHEEDYDKEWKINTPDAPADLLLYNVLPMAGIDSAEVSGSGDRITASWIGSQLEEFESLSFMAIKNSDDTEGTLIYKTKDKVEIKSGTTGFDIPDSLETGTYHLKVTAIKEGELCETAVSSGIFSFENTKLPSPPASIFVTNGGDYQIDANVEEPKDSFDGYRINIYEKNEDDLWVLSEAGGMSYKKDAQKLSAGGRYSYTYESEDENGDTKTEVVTRGLEPGRGYKLGVSTYREDNSDPDKVLVYYSPEIMSDEVVLSEPQRASIEISASESIAVAYSEGKAEVVYIDTYKSGNITFSAQSDQKVYGTWTLDGGDKSDSSAAGIVNNSDDWEIPLKGLEDGNHIITFIGTNTAGDGVLVQKRFAVDTLAPRLLLEAPLNGGFFEENGNVEIKGITDLKAIITINGTVYLPSVSEEDGSFSQTVNLDKTAASNEVTISASDDVGNTASRSITVINKSLGKVQNLKLYADGSDITNKSLTQGDDLTSQETKQLILKAETSDGSEIVLNNSSLVSWDAVAASGSVSVDGEGTLTMTAGARGMVIGKLMVSDKGSMTAAAAFGVQNEGSQKDAGGDGPSGPGGTSGTKPVKPEEQPQTSPYDAFTDVEGHWAQEYIKAVVEKGLFKGVTENLFAPELGMTRGMFVTVLGRMENANMHDSKTTFVDVDSNMYYAPYVTWATEQNIVKGADGNRFLPEILISREQISVLLYRYAVQKGYNTETEKTADMEMFKDYRNVSSYAEEAMKWAVSAGIMQGGDDGGLHPSDNATRAEVAAMIIRFIDMYVK</sequence>
<accession>A0ABS4GFU2</accession>
<comment type="caution">
    <text evidence="4">The sequence shown here is derived from an EMBL/GenBank/DDBJ whole genome shotgun (WGS) entry which is preliminary data.</text>
</comment>
<dbReference type="InterPro" id="IPR013783">
    <property type="entry name" value="Ig-like_fold"/>
</dbReference>
<evidence type="ECO:0000313" key="4">
    <source>
        <dbReference type="EMBL" id="MBP1926529.1"/>
    </source>
</evidence>
<dbReference type="Pfam" id="PF00395">
    <property type="entry name" value="SLH"/>
    <property type="match status" value="3"/>
</dbReference>
<evidence type="ECO:0000256" key="2">
    <source>
        <dbReference type="SAM" id="SignalP"/>
    </source>
</evidence>
<evidence type="ECO:0000256" key="1">
    <source>
        <dbReference type="SAM" id="MobiDB-lite"/>
    </source>
</evidence>
<organism evidence="4 5">
    <name type="scientific">Sedimentibacter acidaminivorans</name>
    <dbReference type="NCBI Taxonomy" id="913099"/>
    <lineage>
        <taxon>Bacteria</taxon>
        <taxon>Bacillati</taxon>
        <taxon>Bacillota</taxon>
        <taxon>Tissierellia</taxon>
        <taxon>Sedimentibacter</taxon>
    </lineage>
</organism>
<dbReference type="EMBL" id="JAGGKS010000007">
    <property type="protein sequence ID" value="MBP1926529.1"/>
    <property type="molecule type" value="Genomic_DNA"/>
</dbReference>